<dbReference type="EMBL" id="CAJVPU010001596">
    <property type="protein sequence ID" value="CAG8484351.1"/>
    <property type="molecule type" value="Genomic_DNA"/>
</dbReference>
<dbReference type="Proteomes" id="UP000789702">
    <property type="component" value="Unassembled WGS sequence"/>
</dbReference>
<gene>
    <name evidence="1" type="ORF">DHETER_LOCUS2270</name>
</gene>
<protein>
    <submittedName>
        <fullName evidence="1">3998_t:CDS:1</fullName>
    </submittedName>
</protein>
<feature type="non-terminal residue" evidence="1">
    <location>
        <position position="1"/>
    </location>
</feature>
<organism evidence="1 2">
    <name type="scientific">Dentiscutata heterogama</name>
    <dbReference type="NCBI Taxonomy" id="1316150"/>
    <lineage>
        <taxon>Eukaryota</taxon>
        <taxon>Fungi</taxon>
        <taxon>Fungi incertae sedis</taxon>
        <taxon>Mucoromycota</taxon>
        <taxon>Glomeromycotina</taxon>
        <taxon>Glomeromycetes</taxon>
        <taxon>Diversisporales</taxon>
        <taxon>Gigasporaceae</taxon>
        <taxon>Dentiscutata</taxon>
    </lineage>
</organism>
<accession>A0ACA9KNK9</accession>
<keyword evidence="2" id="KW-1185">Reference proteome</keyword>
<reference evidence="1" key="1">
    <citation type="submission" date="2021-06" db="EMBL/GenBank/DDBJ databases">
        <authorList>
            <person name="Kallberg Y."/>
            <person name="Tangrot J."/>
            <person name="Rosling A."/>
        </authorList>
    </citation>
    <scope>NUCLEOTIDE SEQUENCE</scope>
    <source>
        <strain evidence="1">IL203A</strain>
    </source>
</reference>
<sequence>LKCQYTQEDFNQENTSSEVAKSRTKKKRQLKHSLYQENQSSRIIKPEEASESKEEETEIESDFVSLENWGFLNSTYYDSDQDTDNFYEENIFNFDVDEPDKDHDFFFDEIKEFPYELNSPHSS</sequence>
<evidence type="ECO:0000313" key="2">
    <source>
        <dbReference type="Proteomes" id="UP000789702"/>
    </source>
</evidence>
<proteinExistence type="predicted"/>
<evidence type="ECO:0000313" key="1">
    <source>
        <dbReference type="EMBL" id="CAG8484351.1"/>
    </source>
</evidence>
<comment type="caution">
    <text evidence="1">The sequence shown here is derived from an EMBL/GenBank/DDBJ whole genome shotgun (WGS) entry which is preliminary data.</text>
</comment>
<name>A0ACA9KNK9_9GLOM</name>